<reference evidence="1" key="2">
    <citation type="submission" date="2018-05" db="EMBL/GenBank/DDBJ databases">
        <title>OpunRS2 (Oryza punctata Reference Sequence Version 2).</title>
        <authorList>
            <person name="Zhang J."/>
            <person name="Kudrna D."/>
            <person name="Lee S."/>
            <person name="Talag J."/>
            <person name="Welchert J."/>
            <person name="Wing R.A."/>
        </authorList>
    </citation>
    <scope>NUCLEOTIDE SEQUENCE [LARGE SCALE GENOMIC DNA]</scope>
</reference>
<dbReference type="Proteomes" id="UP000026962">
    <property type="component" value="Chromosome 2"/>
</dbReference>
<keyword evidence="2" id="KW-1185">Reference proteome</keyword>
<accession>A0A0E0JXP8</accession>
<organism evidence="1">
    <name type="scientific">Oryza punctata</name>
    <name type="common">Red rice</name>
    <dbReference type="NCBI Taxonomy" id="4537"/>
    <lineage>
        <taxon>Eukaryota</taxon>
        <taxon>Viridiplantae</taxon>
        <taxon>Streptophyta</taxon>
        <taxon>Embryophyta</taxon>
        <taxon>Tracheophyta</taxon>
        <taxon>Spermatophyta</taxon>
        <taxon>Magnoliopsida</taxon>
        <taxon>Liliopsida</taxon>
        <taxon>Poales</taxon>
        <taxon>Poaceae</taxon>
        <taxon>BOP clade</taxon>
        <taxon>Oryzoideae</taxon>
        <taxon>Oryzeae</taxon>
        <taxon>Oryzinae</taxon>
        <taxon>Oryza</taxon>
    </lineage>
</organism>
<proteinExistence type="predicted"/>
<dbReference type="AlphaFoldDB" id="A0A0E0JXP8"/>
<name>A0A0E0JXP8_ORYPU</name>
<dbReference type="HOGENOM" id="CLU_2889745_0_0_1"/>
<evidence type="ECO:0000313" key="2">
    <source>
        <dbReference type="Proteomes" id="UP000026962"/>
    </source>
</evidence>
<protein>
    <submittedName>
        <fullName evidence="1">Uncharacterized protein</fullName>
    </submittedName>
</protein>
<reference evidence="1" key="1">
    <citation type="submission" date="2015-04" db="UniProtKB">
        <authorList>
            <consortium name="EnsemblPlants"/>
        </authorList>
    </citation>
    <scope>IDENTIFICATION</scope>
</reference>
<dbReference type="EnsemblPlants" id="OPUNC02G08690.1">
    <property type="protein sequence ID" value="OPUNC02G08690.1"/>
    <property type="gene ID" value="OPUNC02G08690"/>
</dbReference>
<evidence type="ECO:0000313" key="1">
    <source>
        <dbReference type="EnsemblPlants" id="OPUNC02G08690.1"/>
    </source>
</evidence>
<dbReference type="Gramene" id="OPUNC02G08690.1">
    <property type="protein sequence ID" value="OPUNC02G08690.1"/>
    <property type="gene ID" value="OPUNC02G08690"/>
</dbReference>
<sequence>MECAIFDSRDGKRWRKTLTPWEEAAPSEVMATTMQSLTCWVVKGNFLFTMELRLTAELDQARR</sequence>